<feature type="non-terminal residue" evidence="2">
    <location>
        <position position="1"/>
    </location>
</feature>
<comment type="caution">
    <text evidence="2">The sequence shown here is derived from an EMBL/GenBank/DDBJ whole genome shotgun (WGS) entry which is preliminary data.</text>
</comment>
<proteinExistence type="predicted"/>
<evidence type="ECO:0000256" key="1">
    <source>
        <dbReference type="SAM" id="Phobius"/>
    </source>
</evidence>
<feature type="transmembrane region" description="Helical" evidence="1">
    <location>
        <begin position="73"/>
        <end position="94"/>
    </location>
</feature>
<dbReference type="OrthoDB" id="2434269at2759"/>
<sequence length="100" mass="11035">RVGSFEGFALVPSKESQLTPWPIVGTALIINVFFLHPTHKWNNFSFISATWSLVSGLLSLWRVIVAVQSPMVIAFKIPFSSPLGIGANIIRLTLKISSIR</sequence>
<feature type="transmembrane region" description="Helical" evidence="1">
    <location>
        <begin position="20"/>
        <end position="37"/>
    </location>
</feature>
<name>A0A9N9NYP5_9GLOM</name>
<keyword evidence="1" id="KW-0812">Transmembrane</keyword>
<dbReference type="Proteomes" id="UP000789342">
    <property type="component" value="Unassembled WGS sequence"/>
</dbReference>
<protein>
    <submittedName>
        <fullName evidence="2">12894_t:CDS:1</fullName>
    </submittedName>
</protein>
<feature type="transmembrane region" description="Helical" evidence="1">
    <location>
        <begin position="44"/>
        <end position="67"/>
    </location>
</feature>
<keyword evidence="1" id="KW-0472">Membrane</keyword>
<keyword evidence="1" id="KW-1133">Transmembrane helix</keyword>
<evidence type="ECO:0000313" key="2">
    <source>
        <dbReference type="EMBL" id="CAG8772495.1"/>
    </source>
</evidence>
<gene>
    <name evidence="2" type="ORF">AMORRO_LOCUS16683</name>
</gene>
<keyword evidence="3" id="KW-1185">Reference proteome</keyword>
<dbReference type="EMBL" id="CAJVPV010047379">
    <property type="protein sequence ID" value="CAG8772495.1"/>
    <property type="molecule type" value="Genomic_DNA"/>
</dbReference>
<organism evidence="2 3">
    <name type="scientific">Acaulospora morrowiae</name>
    <dbReference type="NCBI Taxonomy" id="94023"/>
    <lineage>
        <taxon>Eukaryota</taxon>
        <taxon>Fungi</taxon>
        <taxon>Fungi incertae sedis</taxon>
        <taxon>Mucoromycota</taxon>
        <taxon>Glomeromycotina</taxon>
        <taxon>Glomeromycetes</taxon>
        <taxon>Diversisporales</taxon>
        <taxon>Acaulosporaceae</taxon>
        <taxon>Acaulospora</taxon>
    </lineage>
</organism>
<reference evidence="2" key="1">
    <citation type="submission" date="2021-06" db="EMBL/GenBank/DDBJ databases">
        <authorList>
            <person name="Kallberg Y."/>
            <person name="Tangrot J."/>
            <person name="Rosling A."/>
        </authorList>
    </citation>
    <scope>NUCLEOTIDE SEQUENCE</scope>
    <source>
        <strain evidence="2">CL551</strain>
    </source>
</reference>
<evidence type="ECO:0000313" key="3">
    <source>
        <dbReference type="Proteomes" id="UP000789342"/>
    </source>
</evidence>
<feature type="non-terminal residue" evidence="2">
    <location>
        <position position="100"/>
    </location>
</feature>
<dbReference type="AlphaFoldDB" id="A0A9N9NYP5"/>
<accession>A0A9N9NYP5</accession>